<dbReference type="SUPFAM" id="SSF48452">
    <property type="entry name" value="TPR-like"/>
    <property type="match status" value="2"/>
</dbReference>
<evidence type="ECO:0000313" key="4">
    <source>
        <dbReference type="EMBL" id="OAQ98915.1"/>
    </source>
</evidence>
<evidence type="ECO:0000313" key="5">
    <source>
        <dbReference type="Proteomes" id="UP000243081"/>
    </source>
</evidence>
<dbReference type="OMA" id="LAINWHE"/>
<dbReference type="AlphaFoldDB" id="A0A179I8D1"/>
<sequence length="900" mass="99748">MGAFKGVAANLPRISFYETKKSGGSFVVEKKHSMTGSDGEQIGLVATHSDLISFHGRDANYTSFIDKFREMVSTGIKSGFVDAKRKALDVSNLRLLDFRKMGYEIPYQVPNEPEHIVARDDMMHQINSIFNAGPTKGAVAFRFVHLWGKIGTGKTTLAKHYIRLHQTDISFVFWVWAESWETVAASYLDFANNLVLYYSDKMTRDKVEERLGVTGIAEMICAKSILHLDKNRVMSVVRAVKDWLMQPENGNWLVVFDGVEPMYNVQEFIPLTVSGRVILTSEGEKACTWGSKVLVHSMSEEQAIELLSVGTEHLHLEKGTEATAAKDLVQRLECHPLSVAQAASAMCTKRIPVSDYQRLLQTSPRPKLFGSTIDQAPACRLILRISALLSSSAIPASLFLGSLQNTNSPPPRFSKAVEEFKTLHVQDNPDIVLQHLMDQHFIHPVYTSDSSELSSRSDSPSSPTSTSSSLTSLFILDADARAFVRENLPEEEKAEHAWLACILCANDVRKVNDESSTLQQVHKFGRVMGPHAKACYDDCSPILEEPPELESVSWDVLGNVCMTQGAITQAIGCFELALQRTGAMNPLERIQTALSLSQLLEQTGQMDASIQVLTAVDLESVEEALGFRLALAKATANAARGDLSTAEHQFETLEHEQEQVLGPAHAETVGTIQMLAHTLHRMGKADDAHVLYRRVYLSYQGTFGQGHPMTLGSLDDLANICKEVFAIDDAEALYAQSVDIKTRCLGPQHPRTALAIQSLATMDDLRARYSAAQARYQKALDILLPTLGRAHPHCLGATPPLPPSPSPRHRMSDKASDAAHEAVRRDATRQRAFRHAERLYLEVVSIKKAARDLYSEESLVTTVSDVVKMYEVNTFFEKERGEKIAAVTNLFREGRRRGTV</sequence>
<evidence type="ECO:0000256" key="2">
    <source>
        <dbReference type="ARBA" id="ARBA00022803"/>
    </source>
</evidence>
<reference evidence="4 5" key="1">
    <citation type="submission" date="2016-03" db="EMBL/GenBank/DDBJ databases">
        <title>Fine-scale spatial genetic structure of a fungal parasite of coffee scale insects.</title>
        <authorList>
            <person name="Jackson D."/>
            <person name="Zemenick K.A."/>
            <person name="Malloure B."/>
            <person name="Quandt C.A."/>
            <person name="James T.Y."/>
        </authorList>
    </citation>
    <scope>NUCLEOTIDE SEQUENCE [LARGE SCALE GENOMIC DNA]</scope>
    <source>
        <strain evidence="4 5">UM487</strain>
    </source>
</reference>
<dbReference type="PANTHER" id="PTHR45641">
    <property type="entry name" value="TETRATRICOPEPTIDE REPEAT PROTEIN (AFU_ORTHOLOGUE AFUA_6G03870)"/>
    <property type="match status" value="1"/>
</dbReference>
<comment type="caution">
    <text evidence="4">The sequence shown here is derived from an EMBL/GenBank/DDBJ whole genome shotgun (WGS) entry which is preliminary data.</text>
</comment>
<dbReference type="Gene3D" id="1.25.40.10">
    <property type="entry name" value="Tetratricopeptide repeat domain"/>
    <property type="match status" value="1"/>
</dbReference>
<keyword evidence="1" id="KW-0677">Repeat</keyword>
<evidence type="ECO:0000256" key="3">
    <source>
        <dbReference type="SAM" id="MobiDB-lite"/>
    </source>
</evidence>
<evidence type="ECO:0000256" key="1">
    <source>
        <dbReference type="ARBA" id="ARBA00022737"/>
    </source>
</evidence>
<dbReference type="OrthoDB" id="7464126at2759"/>
<dbReference type="InterPro" id="IPR027417">
    <property type="entry name" value="P-loop_NTPase"/>
</dbReference>
<organism evidence="4 5">
    <name type="scientific">Cordyceps confragosa</name>
    <name type="common">Lecanicillium lecanii</name>
    <dbReference type="NCBI Taxonomy" id="2714763"/>
    <lineage>
        <taxon>Eukaryota</taxon>
        <taxon>Fungi</taxon>
        <taxon>Dikarya</taxon>
        <taxon>Ascomycota</taxon>
        <taxon>Pezizomycotina</taxon>
        <taxon>Sordariomycetes</taxon>
        <taxon>Hypocreomycetidae</taxon>
        <taxon>Hypocreales</taxon>
        <taxon>Cordycipitaceae</taxon>
        <taxon>Akanthomyces</taxon>
    </lineage>
</organism>
<dbReference type="EMBL" id="LUKN01002547">
    <property type="protein sequence ID" value="OAQ98915.1"/>
    <property type="molecule type" value="Genomic_DNA"/>
</dbReference>
<name>A0A179I8D1_CORDF</name>
<gene>
    <name evidence="4" type="ORF">LLEC1_03186</name>
</gene>
<dbReference type="Pfam" id="PF13374">
    <property type="entry name" value="TPR_10"/>
    <property type="match status" value="1"/>
</dbReference>
<protein>
    <submittedName>
        <fullName evidence="4">Uncharacterized protein</fullName>
    </submittedName>
</protein>
<dbReference type="Gene3D" id="3.40.50.300">
    <property type="entry name" value="P-loop containing nucleotide triphosphate hydrolases"/>
    <property type="match status" value="1"/>
</dbReference>
<dbReference type="InterPro" id="IPR011990">
    <property type="entry name" value="TPR-like_helical_dom_sf"/>
</dbReference>
<dbReference type="SUPFAM" id="SSF52540">
    <property type="entry name" value="P-loop containing nucleoside triphosphate hydrolases"/>
    <property type="match status" value="1"/>
</dbReference>
<dbReference type="Proteomes" id="UP000243081">
    <property type="component" value="Unassembled WGS sequence"/>
</dbReference>
<dbReference type="GO" id="GO:0043531">
    <property type="term" value="F:ADP binding"/>
    <property type="evidence" value="ECO:0007669"/>
    <property type="project" value="InterPro"/>
</dbReference>
<dbReference type="Pfam" id="PF13424">
    <property type="entry name" value="TPR_12"/>
    <property type="match status" value="1"/>
</dbReference>
<accession>A0A179I8D1</accession>
<proteinExistence type="predicted"/>
<keyword evidence="2" id="KW-0802">TPR repeat</keyword>
<feature type="region of interest" description="Disordered" evidence="3">
    <location>
        <begin position="449"/>
        <end position="468"/>
    </location>
</feature>
<keyword evidence="5" id="KW-1185">Reference proteome</keyword>
<dbReference type="PANTHER" id="PTHR45641:SF19">
    <property type="entry name" value="NEPHROCYSTIN-3"/>
    <property type="match status" value="1"/>
</dbReference>